<protein>
    <submittedName>
        <fullName evidence="2">Uncharacterized protein</fullName>
    </submittedName>
</protein>
<feature type="region of interest" description="Disordered" evidence="1">
    <location>
        <begin position="35"/>
        <end position="59"/>
    </location>
</feature>
<evidence type="ECO:0000256" key="1">
    <source>
        <dbReference type="SAM" id="MobiDB-lite"/>
    </source>
</evidence>
<proteinExistence type="predicted"/>
<dbReference type="EMBL" id="LDAU01000025">
    <property type="protein sequence ID" value="KRX10557.1"/>
    <property type="molecule type" value="Genomic_DNA"/>
</dbReference>
<feature type="compositionally biased region" description="Low complexity" evidence="1">
    <location>
        <begin position="677"/>
        <end position="695"/>
    </location>
</feature>
<dbReference type="AlphaFoldDB" id="A0A0V0R7S4"/>
<dbReference type="Proteomes" id="UP000054937">
    <property type="component" value="Unassembled WGS sequence"/>
</dbReference>
<evidence type="ECO:0000313" key="2">
    <source>
        <dbReference type="EMBL" id="KRX10557.1"/>
    </source>
</evidence>
<name>A0A0V0R7S4_PSEPJ</name>
<gene>
    <name evidence="2" type="ORF">PPERSA_05377</name>
</gene>
<accession>A0A0V0R7S4</accession>
<sequence>MEFINKQNNEKRYRSKKLGRISSFLAKSRQGLTGRTGRSSIIYSGTSNGIQGQQDNSVMQESESIQYNQNSKKTQEYIDLGNGSNSEIQNNNNLSGDLNIDSFDNSPGGRKLSIDQEAQFLMQNLDQFTKMLQGKSQQKFFGKRLSFLSNNIDNKNNEQNQNQQANSIWKLIFHKRRNSAKVLKNNNNNEQSQSQKQILKSVNQIDFNSNNQNQNIHLEQEFEEDSSQDIQGKSKFFQKQSQNNIFQLKKLDSFYFKNQHKQKEQHLNLNLNQFLPSYLQNHGHQQSVAHLYNIRKFQNKNEVLSQYVEKSYTEQVEQHLLTDNQYLKKQKSLENQDIQQHFSINKQVDGQKCISPKNSGNFTNKNLNKKISISALQAFANNNNKKEIIQKFIGKKSFQKNNENFSESLGSVGQSRNSNRIQKYISHQQQNVNYPFNQNNSGRNYPVYSSSNYNSWHNTQSQFFQPNQQSQFQNIDNQNYNKSLQGQEKFVQSEYNMKNQKIITVSSPKTTKPASQNKKIRNQNKKYSLNARSVNDKQKLFQQNGDLNFQNLNLKTDTNFVDQKNNNNYENENEKIQVKSVQNSVKNKNNVKFFQTSQNSSSAQTSLRNIRNQLSNKNVINENGQQKRKIGSGNFNVKCEFNLNFNQKSSDYISNFGAYKQQFLMEQQRKKGKNTKTGKNLDSPNNNNQINQKQPNYEKNSQQQSVYNYKSTNPYINNKQNSNFNKDYYVEEQNNLDFLKQKLIINGGGKGGFTSRNQSTSLSKRCIKYNYNQNSKKGHNNLNNKENKKLLYQNQQQQNSICYQKKQENDFENQVFSPFKVQEK</sequence>
<feature type="region of interest" description="Disordered" evidence="1">
    <location>
        <begin position="668"/>
        <end position="703"/>
    </location>
</feature>
<dbReference type="InParanoid" id="A0A0V0R7S4"/>
<feature type="compositionally biased region" description="Polar residues" evidence="1">
    <location>
        <begin position="506"/>
        <end position="517"/>
    </location>
</feature>
<comment type="caution">
    <text evidence="2">The sequence shown here is derived from an EMBL/GenBank/DDBJ whole genome shotgun (WGS) entry which is preliminary data.</text>
</comment>
<organism evidence="2 3">
    <name type="scientific">Pseudocohnilembus persalinus</name>
    <name type="common">Ciliate</name>
    <dbReference type="NCBI Taxonomy" id="266149"/>
    <lineage>
        <taxon>Eukaryota</taxon>
        <taxon>Sar</taxon>
        <taxon>Alveolata</taxon>
        <taxon>Ciliophora</taxon>
        <taxon>Intramacronucleata</taxon>
        <taxon>Oligohymenophorea</taxon>
        <taxon>Scuticociliatia</taxon>
        <taxon>Philasterida</taxon>
        <taxon>Pseudocohnilembidae</taxon>
        <taxon>Pseudocohnilembus</taxon>
    </lineage>
</organism>
<evidence type="ECO:0000313" key="3">
    <source>
        <dbReference type="Proteomes" id="UP000054937"/>
    </source>
</evidence>
<keyword evidence="3" id="KW-1185">Reference proteome</keyword>
<reference evidence="2 3" key="1">
    <citation type="journal article" date="2015" name="Sci. Rep.">
        <title>Genome of the facultative scuticociliatosis pathogen Pseudocohnilembus persalinus provides insight into its virulence through horizontal gene transfer.</title>
        <authorList>
            <person name="Xiong J."/>
            <person name="Wang G."/>
            <person name="Cheng J."/>
            <person name="Tian M."/>
            <person name="Pan X."/>
            <person name="Warren A."/>
            <person name="Jiang C."/>
            <person name="Yuan D."/>
            <person name="Miao W."/>
        </authorList>
    </citation>
    <scope>NUCLEOTIDE SEQUENCE [LARGE SCALE GENOMIC DNA]</scope>
    <source>
        <strain evidence="2">36N120E</strain>
    </source>
</reference>
<feature type="region of interest" description="Disordered" evidence="1">
    <location>
        <begin position="506"/>
        <end position="527"/>
    </location>
</feature>